<feature type="transmembrane region" description="Helical" evidence="13">
    <location>
        <begin position="133"/>
        <end position="153"/>
    </location>
</feature>
<feature type="transmembrane region" description="Helical" evidence="13">
    <location>
        <begin position="454"/>
        <end position="475"/>
    </location>
</feature>
<evidence type="ECO:0000313" key="15">
    <source>
        <dbReference type="Proteomes" id="UP000234384"/>
    </source>
</evidence>
<feature type="transmembrane region" description="Helical" evidence="13">
    <location>
        <begin position="393"/>
        <end position="413"/>
    </location>
</feature>
<comment type="caution">
    <text evidence="14">The sequence shown here is derived from an EMBL/GenBank/DDBJ whole genome shotgun (WGS) entry which is preliminary data.</text>
</comment>
<protein>
    <submittedName>
        <fullName evidence="14">Potassium transporter KefA</fullName>
    </submittedName>
</protein>
<evidence type="ECO:0000256" key="8">
    <source>
        <dbReference type="ARBA" id="ARBA00022958"/>
    </source>
</evidence>
<dbReference type="RefSeq" id="WP_101954133.1">
    <property type="nucleotide sequence ID" value="NZ_PKHE01000007.1"/>
</dbReference>
<gene>
    <name evidence="14" type="ORF">CYJ57_03770</name>
</gene>
<dbReference type="AlphaFoldDB" id="A0A2I1K1I1"/>
<feature type="binding site" evidence="12">
    <location>
        <position position="111"/>
    </location>
    <ligand>
        <name>K(+)</name>
        <dbReference type="ChEBI" id="CHEBI:29103"/>
    </ligand>
</feature>
<feature type="transmembrane region" description="Helical" evidence="13">
    <location>
        <begin position="331"/>
        <end position="350"/>
    </location>
</feature>
<dbReference type="Proteomes" id="UP000234384">
    <property type="component" value="Unassembled WGS sequence"/>
</dbReference>
<dbReference type="Pfam" id="PF02386">
    <property type="entry name" value="TrkH"/>
    <property type="match status" value="1"/>
</dbReference>
<feature type="binding site" evidence="12">
    <location>
        <position position="315"/>
    </location>
    <ligand>
        <name>K(+)</name>
        <dbReference type="ChEBI" id="CHEBI:29103"/>
    </ligand>
</feature>
<keyword evidence="12" id="KW-0479">Metal-binding</keyword>
<evidence type="ECO:0000256" key="9">
    <source>
        <dbReference type="ARBA" id="ARBA00022989"/>
    </source>
</evidence>
<dbReference type="PANTHER" id="PTHR32024:SF2">
    <property type="entry name" value="TRK SYSTEM POTASSIUM UPTAKE PROTEIN TRKG-RELATED"/>
    <property type="match status" value="1"/>
</dbReference>
<accession>A0A2I1K1I1</accession>
<keyword evidence="8 12" id="KW-0630">Potassium</keyword>
<dbReference type="EMBL" id="PKHE01000007">
    <property type="protein sequence ID" value="PKY89491.1"/>
    <property type="molecule type" value="Genomic_DNA"/>
</dbReference>
<evidence type="ECO:0000256" key="7">
    <source>
        <dbReference type="ARBA" id="ARBA00022692"/>
    </source>
</evidence>
<feature type="binding site" evidence="12">
    <location>
        <position position="314"/>
    </location>
    <ligand>
        <name>K(+)</name>
        <dbReference type="ChEBI" id="CHEBI:29103"/>
    </ligand>
</feature>
<dbReference type="PIRSF" id="PIRSF006247">
    <property type="entry name" value="TrkH"/>
    <property type="match status" value="1"/>
</dbReference>
<feature type="transmembrane region" description="Helical" evidence="13">
    <location>
        <begin position="274"/>
        <end position="292"/>
    </location>
</feature>
<evidence type="ECO:0000256" key="1">
    <source>
        <dbReference type="ARBA" id="ARBA00004429"/>
    </source>
</evidence>
<evidence type="ECO:0000256" key="10">
    <source>
        <dbReference type="ARBA" id="ARBA00023065"/>
    </source>
</evidence>
<keyword evidence="9 13" id="KW-1133">Transmembrane helix</keyword>
<dbReference type="GO" id="GO:0046872">
    <property type="term" value="F:metal ion binding"/>
    <property type="evidence" value="ECO:0007669"/>
    <property type="project" value="UniProtKB-KW"/>
</dbReference>
<evidence type="ECO:0000256" key="13">
    <source>
        <dbReference type="SAM" id="Phobius"/>
    </source>
</evidence>
<feature type="binding site" evidence="12">
    <location>
        <position position="112"/>
    </location>
    <ligand>
        <name>K(+)</name>
        <dbReference type="ChEBI" id="CHEBI:29103"/>
    </ligand>
</feature>
<dbReference type="GO" id="GO:0015379">
    <property type="term" value="F:potassium:chloride symporter activity"/>
    <property type="evidence" value="ECO:0007669"/>
    <property type="project" value="InterPro"/>
</dbReference>
<keyword evidence="6" id="KW-0633">Potassium transport</keyword>
<keyword evidence="5" id="KW-0997">Cell inner membrane</keyword>
<feature type="transmembrane region" description="Helical" evidence="13">
    <location>
        <begin position="70"/>
        <end position="91"/>
    </location>
</feature>
<sequence length="483" mass="53425">MNKRMVAGFLGRICYLEAVLMLIPFVVGLIYREGPETLLSFIYTIGILVVCGFFLSLFEPEQTSYTLIDGFAITALSWFLLSFFGGLPFVFSGEIQSVIDATFEMTSGFTTTGSSILQNVEALSQSMLFWRSFSHLVGGMGVLVFAFALIPELGEGSVSIMKAEVPGPEFGKLVAKNKNTAAILYTIYIAMTGILVLLLMLAGMQPFDALIHAFGTAGTGGFSNKALSVGHFNNPMVEYILSFGMIIFGINFNLYYFLLRKEFKTFFSSEELRLFLKVLAAAVLLLMLVMHADYLHFEPLFRDAFFTVTTIISTTGFGTVDFTLWPLFARLIILLLMFSGSMAGSTAGGIKMSRILIYLKGIRRDIIQAVHPRKVVPITVDGRLMSNIYIKRTFIYLGTYFMVFTVLTLLVSISENDFMTAFSAVAATINNIGPGMGNIGPASNFASFNPFAKVTLICSMIIGRLEIYPVLILLLKRTWTTKY</sequence>
<evidence type="ECO:0000256" key="3">
    <source>
        <dbReference type="ARBA" id="ARBA00022448"/>
    </source>
</evidence>
<evidence type="ECO:0000256" key="4">
    <source>
        <dbReference type="ARBA" id="ARBA00022475"/>
    </source>
</evidence>
<feature type="binding site" evidence="12">
    <location>
        <position position="431"/>
    </location>
    <ligand>
        <name>K(+)</name>
        <dbReference type="ChEBI" id="CHEBI:29103"/>
    </ligand>
</feature>
<evidence type="ECO:0000313" key="14">
    <source>
        <dbReference type="EMBL" id="PKY89491.1"/>
    </source>
</evidence>
<evidence type="ECO:0000256" key="2">
    <source>
        <dbReference type="ARBA" id="ARBA00009137"/>
    </source>
</evidence>
<evidence type="ECO:0000256" key="12">
    <source>
        <dbReference type="PIRSR" id="PIRSR006247-1"/>
    </source>
</evidence>
<evidence type="ECO:0000256" key="6">
    <source>
        <dbReference type="ARBA" id="ARBA00022538"/>
    </source>
</evidence>
<keyword evidence="3" id="KW-0813">Transport</keyword>
<keyword evidence="7 13" id="KW-0812">Transmembrane</keyword>
<feature type="binding site" evidence="12">
    <location>
        <position position="220"/>
    </location>
    <ligand>
        <name>K(+)</name>
        <dbReference type="ChEBI" id="CHEBI:29103"/>
    </ligand>
</feature>
<keyword evidence="4" id="KW-1003">Cell membrane</keyword>
<feature type="transmembrane region" description="Helical" evidence="13">
    <location>
        <begin position="12"/>
        <end position="31"/>
    </location>
</feature>
<name>A0A2I1K1I1_9LACT</name>
<dbReference type="GO" id="GO:0005886">
    <property type="term" value="C:plasma membrane"/>
    <property type="evidence" value="ECO:0007669"/>
    <property type="project" value="UniProtKB-SubCell"/>
</dbReference>
<dbReference type="PANTHER" id="PTHR32024">
    <property type="entry name" value="TRK SYSTEM POTASSIUM UPTAKE PROTEIN TRKG-RELATED"/>
    <property type="match status" value="1"/>
</dbReference>
<keyword evidence="11 13" id="KW-0472">Membrane</keyword>
<reference evidence="14 15" key="1">
    <citation type="submission" date="2017-12" db="EMBL/GenBank/DDBJ databases">
        <title>Phylogenetic diversity of female urinary microbiome.</title>
        <authorList>
            <person name="Thomas-White K."/>
            <person name="Wolfe A.J."/>
        </authorList>
    </citation>
    <scope>NUCLEOTIDE SEQUENCE [LARGE SCALE GENOMIC DNA]</scope>
    <source>
        <strain evidence="14 15">UMB0898</strain>
    </source>
</reference>
<comment type="similarity">
    <text evidence="2">Belongs to the TrkH potassium transport family.</text>
</comment>
<dbReference type="OrthoDB" id="9810952at2"/>
<keyword evidence="10" id="KW-0406">Ion transport</keyword>
<evidence type="ECO:0000256" key="5">
    <source>
        <dbReference type="ARBA" id="ARBA00022519"/>
    </source>
</evidence>
<organism evidence="14 15">
    <name type="scientific">Falseniella ignava</name>
    <dbReference type="NCBI Taxonomy" id="137730"/>
    <lineage>
        <taxon>Bacteria</taxon>
        <taxon>Bacillati</taxon>
        <taxon>Bacillota</taxon>
        <taxon>Bacilli</taxon>
        <taxon>Lactobacillales</taxon>
        <taxon>Aerococcaceae</taxon>
        <taxon>Falseniella</taxon>
    </lineage>
</organism>
<proteinExistence type="inferred from homology"/>
<dbReference type="InterPro" id="IPR004772">
    <property type="entry name" value="TrkH"/>
</dbReference>
<dbReference type="InterPro" id="IPR003445">
    <property type="entry name" value="Cat_transpt"/>
</dbReference>
<evidence type="ECO:0000256" key="11">
    <source>
        <dbReference type="ARBA" id="ARBA00023136"/>
    </source>
</evidence>
<feature type="transmembrane region" description="Helical" evidence="13">
    <location>
        <begin position="37"/>
        <end position="58"/>
    </location>
</feature>
<feature type="transmembrane region" description="Helical" evidence="13">
    <location>
        <begin position="182"/>
        <end position="203"/>
    </location>
</feature>
<feature type="transmembrane region" description="Helical" evidence="13">
    <location>
        <begin position="239"/>
        <end position="259"/>
    </location>
</feature>
<comment type="subcellular location">
    <subcellularLocation>
        <location evidence="1">Cell inner membrane</location>
        <topology evidence="1">Multi-pass membrane protein</topology>
    </subcellularLocation>
</comment>